<feature type="chain" id="PRO_5001729359" evidence="1">
    <location>
        <begin position="19"/>
        <end position="164"/>
    </location>
</feature>
<evidence type="ECO:0000256" key="1">
    <source>
        <dbReference type="SAM" id="SignalP"/>
    </source>
</evidence>
<dbReference type="EMBL" id="CCKQ01007557">
    <property type="protein sequence ID" value="CDW78945.1"/>
    <property type="molecule type" value="Genomic_DNA"/>
</dbReference>
<reference evidence="2 3" key="1">
    <citation type="submission" date="2014-06" db="EMBL/GenBank/DDBJ databases">
        <authorList>
            <person name="Swart Estienne"/>
        </authorList>
    </citation>
    <scope>NUCLEOTIDE SEQUENCE [LARGE SCALE GENOMIC DNA]</scope>
    <source>
        <strain evidence="2 3">130c</strain>
    </source>
</reference>
<sequence>MFSFIFFIIAISADYVISNQVRELMIEDDNICFSKIPTDAYPQILGGTSGDSIFNCLSIDSASNTLILGGYSQSIDIVDILPSPILLRLDLSSGIVKWHNQIQGDLQLNPTSIDFCDIQETQKNYIIGLSSLPQFSVLIFDFQTGGLLNKYFIHDPSDESIIYN</sequence>
<evidence type="ECO:0000313" key="3">
    <source>
        <dbReference type="Proteomes" id="UP000039865"/>
    </source>
</evidence>
<feature type="signal peptide" evidence="1">
    <location>
        <begin position="1"/>
        <end position="18"/>
    </location>
</feature>
<accession>A0A078A9K2</accession>
<proteinExistence type="predicted"/>
<dbReference type="Proteomes" id="UP000039865">
    <property type="component" value="Unassembled WGS sequence"/>
</dbReference>
<organism evidence="2 3">
    <name type="scientific">Stylonychia lemnae</name>
    <name type="common">Ciliate</name>
    <dbReference type="NCBI Taxonomy" id="5949"/>
    <lineage>
        <taxon>Eukaryota</taxon>
        <taxon>Sar</taxon>
        <taxon>Alveolata</taxon>
        <taxon>Ciliophora</taxon>
        <taxon>Intramacronucleata</taxon>
        <taxon>Spirotrichea</taxon>
        <taxon>Stichotrichia</taxon>
        <taxon>Sporadotrichida</taxon>
        <taxon>Oxytrichidae</taxon>
        <taxon>Stylonychinae</taxon>
        <taxon>Stylonychia</taxon>
    </lineage>
</organism>
<keyword evidence="1" id="KW-0732">Signal</keyword>
<gene>
    <name evidence="2" type="primary">Contig13120.g13991</name>
    <name evidence="2" type="ORF">STYLEM_7930</name>
</gene>
<keyword evidence="3" id="KW-1185">Reference proteome</keyword>
<dbReference type="InParanoid" id="A0A078A9K2"/>
<dbReference type="InterPro" id="IPR011047">
    <property type="entry name" value="Quinoprotein_ADH-like_sf"/>
</dbReference>
<protein>
    <submittedName>
        <fullName evidence="2">Uncharacterized protein</fullName>
    </submittedName>
</protein>
<evidence type="ECO:0000313" key="2">
    <source>
        <dbReference type="EMBL" id="CDW78945.1"/>
    </source>
</evidence>
<dbReference type="SUPFAM" id="SSF50998">
    <property type="entry name" value="Quinoprotein alcohol dehydrogenase-like"/>
    <property type="match status" value="1"/>
</dbReference>
<dbReference type="AlphaFoldDB" id="A0A078A9K2"/>
<name>A0A078A9K2_STYLE</name>